<reference evidence="11" key="2">
    <citation type="submission" date="2021-04" db="EMBL/GenBank/DDBJ databases">
        <authorList>
            <person name="Gilroy R."/>
        </authorList>
    </citation>
    <scope>NUCLEOTIDE SEQUENCE</scope>
    <source>
        <strain evidence="11">CHK169-2315</strain>
    </source>
</reference>
<dbReference type="GO" id="GO:0046654">
    <property type="term" value="P:tetrahydrofolate biosynthetic process"/>
    <property type="evidence" value="ECO:0007669"/>
    <property type="project" value="InterPro"/>
</dbReference>
<evidence type="ECO:0000259" key="10">
    <source>
        <dbReference type="PROSITE" id="PS51330"/>
    </source>
</evidence>
<dbReference type="GO" id="GO:0004146">
    <property type="term" value="F:dihydrofolate reductase activity"/>
    <property type="evidence" value="ECO:0007669"/>
    <property type="project" value="UniProtKB-EC"/>
</dbReference>
<dbReference type="EC" id="1.5.1.3" evidence="3 8"/>
<evidence type="ECO:0000313" key="12">
    <source>
        <dbReference type="Proteomes" id="UP000823937"/>
    </source>
</evidence>
<comment type="catalytic activity">
    <reaction evidence="8">
        <text>(6S)-5,6,7,8-tetrahydrofolate + NADP(+) = 7,8-dihydrofolate + NADPH + H(+)</text>
        <dbReference type="Rhea" id="RHEA:15009"/>
        <dbReference type="ChEBI" id="CHEBI:15378"/>
        <dbReference type="ChEBI" id="CHEBI:57451"/>
        <dbReference type="ChEBI" id="CHEBI:57453"/>
        <dbReference type="ChEBI" id="CHEBI:57783"/>
        <dbReference type="ChEBI" id="CHEBI:58349"/>
        <dbReference type="EC" id="1.5.1.3"/>
    </reaction>
</comment>
<dbReference type="FunFam" id="3.40.430.10:FF:000001">
    <property type="entry name" value="Dihydrofolate reductase"/>
    <property type="match status" value="1"/>
</dbReference>
<evidence type="ECO:0000256" key="4">
    <source>
        <dbReference type="ARBA" id="ARBA00022563"/>
    </source>
</evidence>
<proteinExistence type="inferred from homology"/>
<dbReference type="PANTHER" id="PTHR48069">
    <property type="entry name" value="DIHYDROFOLATE REDUCTASE"/>
    <property type="match status" value="1"/>
</dbReference>
<dbReference type="GO" id="GO:0006730">
    <property type="term" value="P:one-carbon metabolic process"/>
    <property type="evidence" value="ECO:0007669"/>
    <property type="project" value="UniProtKB-KW"/>
</dbReference>
<dbReference type="EMBL" id="DXHX01000015">
    <property type="protein sequence ID" value="HIV73621.1"/>
    <property type="molecule type" value="Genomic_DNA"/>
</dbReference>
<keyword evidence="4 8" id="KW-0554">One-carbon metabolism</keyword>
<dbReference type="GO" id="GO:0005829">
    <property type="term" value="C:cytosol"/>
    <property type="evidence" value="ECO:0007669"/>
    <property type="project" value="TreeGrafter"/>
</dbReference>
<dbReference type="PANTHER" id="PTHR48069:SF3">
    <property type="entry name" value="DIHYDROFOLATE REDUCTASE"/>
    <property type="match status" value="1"/>
</dbReference>
<comment type="similarity">
    <text evidence="2 8 9">Belongs to the dihydrofolate reductase family.</text>
</comment>
<dbReference type="InterPro" id="IPR001796">
    <property type="entry name" value="DHFR_dom"/>
</dbReference>
<dbReference type="GO" id="GO:0046655">
    <property type="term" value="P:folic acid metabolic process"/>
    <property type="evidence" value="ECO:0007669"/>
    <property type="project" value="TreeGrafter"/>
</dbReference>
<comment type="caution">
    <text evidence="11">The sequence shown here is derived from an EMBL/GenBank/DDBJ whole genome shotgun (WGS) entry which is preliminary data.</text>
</comment>
<evidence type="ECO:0000256" key="9">
    <source>
        <dbReference type="RuleBase" id="RU004474"/>
    </source>
</evidence>
<dbReference type="CDD" id="cd00209">
    <property type="entry name" value="DHFR"/>
    <property type="match status" value="1"/>
</dbReference>
<dbReference type="PROSITE" id="PS00075">
    <property type="entry name" value="DHFR_1"/>
    <property type="match status" value="1"/>
</dbReference>
<name>A0A9D1PJM4_9BACI</name>
<dbReference type="GO" id="GO:0070401">
    <property type="term" value="F:NADP+ binding"/>
    <property type="evidence" value="ECO:0007669"/>
    <property type="project" value="UniProtKB-ARBA"/>
</dbReference>
<feature type="domain" description="DHFR" evidence="10">
    <location>
        <begin position="1"/>
        <end position="161"/>
    </location>
</feature>
<evidence type="ECO:0000256" key="3">
    <source>
        <dbReference type="ARBA" id="ARBA00012856"/>
    </source>
</evidence>
<dbReference type="Pfam" id="PF00186">
    <property type="entry name" value="DHFR_1"/>
    <property type="match status" value="1"/>
</dbReference>
<evidence type="ECO:0000313" key="11">
    <source>
        <dbReference type="EMBL" id="HIV73621.1"/>
    </source>
</evidence>
<evidence type="ECO:0000256" key="7">
    <source>
        <dbReference type="ARBA" id="ARBA00025067"/>
    </source>
</evidence>
<comment type="function">
    <text evidence="7 8">Key enzyme in folate metabolism. Catalyzes an essential reaction for de novo glycine and purine synthesis, and for DNA precursor synthesis.</text>
</comment>
<evidence type="ECO:0000256" key="8">
    <source>
        <dbReference type="PIRNR" id="PIRNR000194"/>
    </source>
</evidence>
<accession>A0A9D1PJM4</accession>
<dbReference type="GO" id="GO:0046452">
    <property type="term" value="P:dihydrofolate metabolic process"/>
    <property type="evidence" value="ECO:0007669"/>
    <property type="project" value="TreeGrafter"/>
</dbReference>
<dbReference type="InterPro" id="IPR012259">
    <property type="entry name" value="DHFR"/>
</dbReference>
<dbReference type="AlphaFoldDB" id="A0A9D1PJM4"/>
<evidence type="ECO:0000256" key="5">
    <source>
        <dbReference type="ARBA" id="ARBA00022857"/>
    </source>
</evidence>
<dbReference type="Proteomes" id="UP000823937">
    <property type="component" value="Unassembled WGS sequence"/>
</dbReference>
<reference evidence="11" key="1">
    <citation type="journal article" date="2021" name="PeerJ">
        <title>Extensive microbial diversity within the chicken gut microbiome revealed by metagenomics and culture.</title>
        <authorList>
            <person name="Gilroy R."/>
            <person name="Ravi A."/>
            <person name="Getino M."/>
            <person name="Pursley I."/>
            <person name="Horton D.L."/>
            <person name="Alikhan N.F."/>
            <person name="Baker D."/>
            <person name="Gharbi K."/>
            <person name="Hall N."/>
            <person name="Watson M."/>
            <person name="Adriaenssens E.M."/>
            <person name="Foster-Nyarko E."/>
            <person name="Jarju S."/>
            <person name="Secka A."/>
            <person name="Antonio M."/>
            <person name="Oren A."/>
            <person name="Chaudhuri R.R."/>
            <person name="La Ragione R."/>
            <person name="Hildebrand F."/>
            <person name="Pallen M.J."/>
        </authorList>
    </citation>
    <scope>NUCLEOTIDE SEQUENCE</scope>
    <source>
        <strain evidence="11">CHK169-2315</strain>
    </source>
</reference>
<sequence>MLSLIVAMDKNNVIGKDNDMPWHLPKDLQHFKETTLGSTMVMGRKTFESIGRVLPGRTTVVLTRGKQSFPEGVEVIHSMEEIFALQEKDKKKELFVIGGGHLFEQILPYADRLYVTVINEAFDGDVYFPEIDPTIWEETTKEKGIKDDKNVYEYYFIQYDRKK</sequence>
<dbReference type="InterPro" id="IPR024072">
    <property type="entry name" value="DHFR-like_dom_sf"/>
</dbReference>
<dbReference type="InterPro" id="IPR017925">
    <property type="entry name" value="DHFR_CS"/>
</dbReference>
<dbReference type="PROSITE" id="PS51330">
    <property type="entry name" value="DHFR_2"/>
    <property type="match status" value="1"/>
</dbReference>
<protein>
    <recommendedName>
        <fullName evidence="3 8">Dihydrofolate reductase</fullName>
        <ecNumber evidence="3 8">1.5.1.3</ecNumber>
    </recommendedName>
</protein>
<organism evidence="11 12">
    <name type="scientific">Candidatus Pseudogracilibacillus intestinigallinarum</name>
    <dbReference type="NCBI Taxonomy" id="2838742"/>
    <lineage>
        <taxon>Bacteria</taxon>
        <taxon>Bacillati</taxon>
        <taxon>Bacillota</taxon>
        <taxon>Bacilli</taxon>
        <taxon>Bacillales</taxon>
        <taxon>Bacillaceae</taxon>
        <taxon>Pseudogracilibacillus</taxon>
    </lineage>
</organism>
<dbReference type="PRINTS" id="PR00070">
    <property type="entry name" value="DHFR"/>
</dbReference>
<comment type="pathway">
    <text evidence="1 8">Cofactor biosynthesis; tetrahydrofolate biosynthesis; 5,6,7,8-tetrahydrofolate from 7,8-dihydrofolate: step 1/1.</text>
</comment>
<keyword evidence="5 8" id="KW-0521">NADP</keyword>
<evidence type="ECO:0000256" key="2">
    <source>
        <dbReference type="ARBA" id="ARBA00009539"/>
    </source>
</evidence>
<gene>
    <name evidence="11" type="ORF">H9895_00900</name>
</gene>
<evidence type="ECO:0000256" key="6">
    <source>
        <dbReference type="ARBA" id="ARBA00023002"/>
    </source>
</evidence>
<dbReference type="Gene3D" id="3.40.430.10">
    <property type="entry name" value="Dihydrofolate Reductase, subunit A"/>
    <property type="match status" value="1"/>
</dbReference>
<dbReference type="SUPFAM" id="SSF53597">
    <property type="entry name" value="Dihydrofolate reductase-like"/>
    <property type="match status" value="1"/>
</dbReference>
<dbReference type="PIRSF" id="PIRSF000194">
    <property type="entry name" value="DHFR"/>
    <property type="match status" value="1"/>
</dbReference>
<keyword evidence="6 8" id="KW-0560">Oxidoreductase</keyword>
<evidence type="ECO:0000256" key="1">
    <source>
        <dbReference type="ARBA" id="ARBA00004903"/>
    </source>
</evidence>